<dbReference type="InterPro" id="IPR036388">
    <property type="entry name" value="WH-like_DNA-bd_sf"/>
</dbReference>
<feature type="domain" description="HTH luxR-type" evidence="5">
    <location>
        <begin position="135"/>
        <end position="200"/>
    </location>
</feature>
<comment type="caution">
    <text evidence="7">The sequence shown here is derived from an EMBL/GenBank/DDBJ whole genome shotgun (WGS) entry which is preliminary data.</text>
</comment>
<dbReference type="Gene3D" id="3.40.50.2300">
    <property type="match status" value="1"/>
</dbReference>
<name>A0A0R3M229_9BRAD</name>
<accession>A0A0R3M229</accession>
<proteinExistence type="predicted"/>
<dbReference type="InterPro" id="IPR016032">
    <property type="entry name" value="Sig_transdc_resp-reg_C-effctor"/>
</dbReference>
<dbReference type="Pfam" id="PF00072">
    <property type="entry name" value="Response_reg"/>
    <property type="match status" value="1"/>
</dbReference>
<dbReference type="SUPFAM" id="SSF52172">
    <property type="entry name" value="CheY-like"/>
    <property type="match status" value="1"/>
</dbReference>
<dbReference type="PROSITE" id="PS50043">
    <property type="entry name" value="HTH_LUXR_2"/>
    <property type="match status" value="1"/>
</dbReference>
<dbReference type="Gene3D" id="1.10.10.10">
    <property type="entry name" value="Winged helix-like DNA-binding domain superfamily/Winged helix DNA-binding domain"/>
    <property type="match status" value="1"/>
</dbReference>
<dbReference type="SMART" id="SM00421">
    <property type="entry name" value="HTH_LUXR"/>
    <property type="match status" value="1"/>
</dbReference>
<evidence type="ECO:0000313" key="7">
    <source>
        <dbReference type="EMBL" id="KRR11523.1"/>
    </source>
</evidence>
<dbReference type="PRINTS" id="PR00038">
    <property type="entry name" value="HTHLUXR"/>
</dbReference>
<keyword evidence="1" id="KW-0805">Transcription regulation</keyword>
<dbReference type="PANTHER" id="PTHR44688">
    <property type="entry name" value="DNA-BINDING TRANSCRIPTIONAL ACTIVATOR DEVR_DOSR"/>
    <property type="match status" value="1"/>
</dbReference>
<keyword evidence="2" id="KW-0238">DNA-binding</keyword>
<keyword evidence="8" id="KW-1185">Reference proteome</keyword>
<dbReference type="STRING" id="280332.CQ12_22075"/>
<dbReference type="Pfam" id="PF00196">
    <property type="entry name" value="GerE"/>
    <property type="match status" value="1"/>
</dbReference>
<dbReference type="Proteomes" id="UP000050863">
    <property type="component" value="Unassembled WGS sequence"/>
</dbReference>
<dbReference type="GO" id="GO:0003677">
    <property type="term" value="F:DNA binding"/>
    <property type="evidence" value="ECO:0007669"/>
    <property type="project" value="UniProtKB-KW"/>
</dbReference>
<keyword evidence="3" id="KW-0804">Transcription</keyword>
<evidence type="ECO:0000256" key="2">
    <source>
        <dbReference type="ARBA" id="ARBA00023125"/>
    </source>
</evidence>
<dbReference type="EMBL" id="LLXZ01000046">
    <property type="protein sequence ID" value="KRR11523.1"/>
    <property type="molecule type" value="Genomic_DNA"/>
</dbReference>
<reference evidence="7 8" key="1">
    <citation type="submission" date="2014-03" db="EMBL/GenBank/DDBJ databases">
        <title>Bradyrhizobium valentinum sp. nov., isolated from effective nodules of Lupinus mariae-josephae, a lupine endemic of basic-lime soils in Eastern Spain.</title>
        <authorList>
            <person name="Duran D."/>
            <person name="Rey L."/>
            <person name="Navarro A."/>
            <person name="Busquets A."/>
            <person name="Imperial J."/>
            <person name="Ruiz-Argueso T."/>
        </authorList>
    </citation>
    <scope>NUCLEOTIDE SEQUENCE [LARGE SCALE GENOMIC DNA]</scope>
    <source>
        <strain evidence="7 8">PAC68</strain>
    </source>
</reference>
<evidence type="ECO:0000259" key="6">
    <source>
        <dbReference type="PROSITE" id="PS50110"/>
    </source>
</evidence>
<gene>
    <name evidence="7" type="ORF">CQ12_22075</name>
</gene>
<dbReference type="InterPro" id="IPR011006">
    <property type="entry name" value="CheY-like_superfamily"/>
</dbReference>
<dbReference type="CDD" id="cd06170">
    <property type="entry name" value="LuxR_C_like"/>
    <property type="match status" value="1"/>
</dbReference>
<dbReference type="SMART" id="SM00448">
    <property type="entry name" value="REC"/>
    <property type="match status" value="1"/>
</dbReference>
<evidence type="ECO:0000256" key="3">
    <source>
        <dbReference type="ARBA" id="ARBA00023163"/>
    </source>
</evidence>
<feature type="domain" description="Response regulatory" evidence="6">
    <location>
        <begin position="4"/>
        <end position="119"/>
    </location>
</feature>
<evidence type="ECO:0000256" key="4">
    <source>
        <dbReference type="PROSITE-ProRule" id="PRU00169"/>
    </source>
</evidence>
<sequence length="212" mass="23691">MPGIVHVVDDDASFRTAIQRLLEVAGYRVITYPSAQQLLNQRPDENARGCILLDVRLPGVSGPELQRRLTERGSILPIIFLTGYQDITTTVKAMKAGADNFLIKPVSADELLRAIGTAIARHDSERALNSELEALRARLSTLTPRQRQVFELVVRGKTNKHAARELGCTERTIKAHRQEIMKKMKVRTLPELVTIAERLDVSGPRNVPPRDD</sequence>
<dbReference type="GO" id="GO:0006355">
    <property type="term" value="P:regulation of DNA-templated transcription"/>
    <property type="evidence" value="ECO:0007669"/>
    <property type="project" value="InterPro"/>
</dbReference>
<evidence type="ECO:0000256" key="1">
    <source>
        <dbReference type="ARBA" id="ARBA00023015"/>
    </source>
</evidence>
<evidence type="ECO:0000313" key="8">
    <source>
        <dbReference type="Proteomes" id="UP000050863"/>
    </source>
</evidence>
<feature type="modified residue" description="4-aspartylphosphate" evidence="4">
    <location>
        <position position="54"/>
    </location>
</feature>
<dbReference type="PROSITE" id="PS50110">
    <property type="entry name" value="RESPONSE_REGULATORY"/>
    <property type="match status" value="1"/>
</dbReference>
<dbReference type="AlphaFoldDB" id="A0A0R3M229"/>
<evidence type="ECO:0000259" key="5">
    <source>
        <dbReference type="PROSITE" id="PS50043"/>
    </source>
</evidence>
<dbReference type="OrthoDB" id="9782655at2"/>
<keyword evidence="4" id="KW-0597">Phosphoprotein</keyword>
<dbReference type="RefSeq" id="WP_057834639.1">
    <property type="nucleotide sequence ID" value="NZ_LLXZ01000046.1"/>
</dbReference>
<dbReference type="InterPro" id="IPR000792">
    <property type="entry name" value="Tscrpt_reg_LuxR_C"/>
</dbReference>
<dbReference type="GO" id="GO:0000160">
    <property type="term" value="P:phosphorelay signal transduction system"/>
    <property type="evidence" value="ECO:0007669"/>
    <property type="project" value="InterPro"/>
</dbReference>
<dbReference type="PANTHER" id="PTHR44688:SF16">
    <property type="entry name" value="DNA-BINDING TRANSCRIPTIONAL ACTIVATOR DEVR_DOSR"/>
    <property type="match status" value="1"/>
</dbReference>
<dbReference type="SUPFAM" id="SSF46894">
    <property type="entry name" value="C-terminal effector domain of the bipartite response regulators"/>
    <property type="match status" value="1"/>
</dbReference>
<organism evidence="7 8">
    <name type="scientific">Bradyrhizobium jicamae</name>
    <dbReference type="NCBI Taxonomy" id="280332"/>
    <lineage>
        <taxon>Bacteria</taxon>
        <taxon>Pseudomonadati</taxon>
        <taxon>Pseudomonadota</taxon>
        <taxon>Alphaproteobacteria</taxon>
        <taxon>Hyphomicrobiales</taxon>
        <taxon>Nitrobacteraceae</taxon>
        <taxon>Bradyrhizobium</taxon>
    </lineage>
</organism>
<protein>
    <submittedName>
        <fullName evidence="7">LuxR family transcriptional regulator</fullName>
    </submittedName>
</protein>
<dbReference type="InterPro" id="IPR001789">
    <property type="entry name" value="Sig_transdc_resp-reg_receiver"/>
</dbReference>